<dbReference type="OrthoDB" id="21539at2759"/>
<dbReference type="PROSITE" id="PS51513">
    <property type="entry name" value="FFD"/>
    <property type="match status" value="1"/>
</dbReference>
<feature type="short sequence motif" description="FFD box" evidence="1">
    <location>
        <begin position="188"/>
        <end position="204"/>
    </location>
</feature>
<dbReference type="PANTHER" id="PTHR13586">
    <property type="entry name" value="SCD6 PROTEIN-RELATED"/>
    <property type="match status" value="1"/>
</dbReference>
<feature type="domain" description="Sm" evidence="7">
    <location>
        <begin position="1"/>
        <end position="83"/>
    </location>
</feature>
<dbReference type="PROSITE" id="PS51536">
    <property type="entry name" value="TFG"/>
    <property type="match status" value="1"/>
</dbReference>
<sequence length="260" mass="28031">MSEYIGKTISLISNKGLRYVGFLYNISAEDATVALQSVRSFGTEGRMAEQGQPSLEVKPGTEVYDCVTFRGSDVKDLSVLDIPLDQVQPAVHQAGPTHALAATGAPATATHNQTQAAPQSVPATSTADLSPTRERPSATQSAPKPAPGSRPAPKAQTRAPESVEGDFDFEKANARFQKKGKDKVLVTSVYNKSTSFFDSISLNVYGSMRWSEEKDLNIDTFGEASARRGRGNWRGRGRGRGGWWGRDRGRGGAQAKPEWA</sequence>
<feature type="short sequence motif" description="TFG box" evidence="2">
    <location>
        <begin position="205"/>
        <end position="225"/>
    </location>
</feature>
<dbReference type="PROSITE" id="PS52002">
    <property type="entry name" value="SM"/>
    <property type="match status" value="1"/>
</dbReference>
<dbReference type="InterPro" id="IPR025761">
    <property type="entry name" value="FFD_box"/>
</dbReference>
<dbReference type="Pfam" id="PF12701">
    <property type="entry name" value="LSM14"/>
    <property type="match status" value="1"/>
</dbReference>
<feature type="region of interest" description="Disordered" evidence="3">
    <location>
        <begin position="227"/>
        <end position="260"/>
    </location>
</feature>
<feature type="compositionally biased region" description="Basic residues" evidence="3">
    <location>
        <begin position="227"/>
        <end position="239"/>
    </location>
</feature>
<dbReference type="AlphaFoldDB" id="A0A4P9ZD58"/>
<dbReference type="GO" id="GO:0000932">
    <property type="term" value="C:P-body"/>
    <property type="evidence" value="ECO:0007669"/>
    <property type="project" value="TreeGrafter"/>
</dbReference>
<keyword evidence="9" id="KW-1185">Reference proteome</keyword>
<dbReference type="EMBL" id="ML004450">
    <property type="protein sequence ID" value="RKP30866.1"/>
    <property type="molecule type" value="Genomic_DNA"/>
</dbReference>
<feature type="domain" description="TFG box profile" evidence="6">
    <location>
        <begin position="205"/>
        <end position="225"/>
    </location>
</feature>
<dbReference type="InterPro" id="IPR025762">
    <property type="entry name" value="DFDF"/>
</dbReference>
<dbReference type="GO" id="GO:0033962">
    <property type="term" value="P:P-body assembly"/>
    <property type="evidence" value="ECO:0007669"/>
    <property type="project" value="TreeGrafter"/>
</dbReference>
<dbReference type="InterPro" id="IPR010920">
    <property type="entry name" value="LSM_dom_sf"/>
</dbReference>
<feature type="compositionally biased region" description="Polar residues" evidence="3">
    <location>
        <begin position="112"/>
        <end position="129"/>
    </location>
</feature>
<organism evidence="8 9">
    <name type="scientific">Metschnikowia bicuspidata</name>
    <dbReference type="NCBI Taxonomy" id="27322"/>
    <lineage>
        <taxon>Eukaryota</taxon>
        <taxon>Fungi</taxon>
        <taxon>Dikarya</taxon>
        <taxon>Ascomycota</taxon>
        <taxon>Saccharomycotina</taxon>
        <taxon>Pichiomycetes</taxon>
        <taxon>Metschnikowiaceae</taxon>
        <taxon>Metschnikowia</taxon>
    </lineage>
</organism>
<dbReference type="SUPFAM" id="SSF50182">
    <property type="entry name" value="Sm-like ribonucleoproteins"/>
    <property type="match status" value="1"/>
</dbReference>
<feature type="domain" description="DFDF" evidence="4">
    <location>
        <begin position="155"/>
        <end position="191"/>
    </location>
</feature>
<dbReference type="InterPro" id="IPR019050">
    <property type="entry name" value="FDF_dom"/>
</dbReference>
<dbReference type="InterPro" id="IPR025768">
    <property type="entry name" value="TFG_box"/>
</dbReference>
<dbReference type="GO" id="GO:0034063">
    <property type="term" value="P:stress granule assembly"/>
    <property type="evidence" value="ECO:0007669"/>
    <property type="project" value="TreeGrafter"/>
</dbReference>
<dbReference type="Gene3D" id="2.30.30.100">
    <property type="match status" value="1"/>
</dbReference>
<dbReference type="InterPro" id="IPR025609">
    <property type="entry name" value="Lsm14-like_N"/>
</dbReference>
<protein>
    <recommendedName>
        <fullName evidence="10">TFG box profile domain-containing protein</fullName>
    </recommendedName>
</protein>
<evidence type="ECO:0000259" key="4">
    <source>
        <dbReference type="PROSITE" id="PS51512"/>
    </source>
</evidence>
<dbReference type="SMART" id="SM01271">
    <property type="entry name" value="LSM14"/>
    <property type="match status" value="1"/>
</dbReference>
<dbReference type="SMART" id="SM01199">
    <property type="entry name" value="FDF"/>
    <property type="match status" value="1"/>
</dbReference>
<accession>A0A4P9ZD58</accession>
<evidence type="ECO:0000259" key="5">
    <source>
        <dbReference type="PROSITE" id="PS51513"/>
    </source>
</evidence>
<gene>
    <name evidence="8" type="ORF">METBISCDRAFT_15288</name>
</gene>
<dbReference type="PROSITE" id="PS51512">
    <property type="entry name" value="DFDF"/>
    <property type="match status" value="1"/>
</dbReference>
<evidence type="ECO:0000259" key="7">
    <source>
        <dbReference type="PROSITE" id="PS52002"/>
    </source>
</evidence>
<evidence type="ECO:0000313" key="9">
    <source>
        <dbReference type="Proteomes" id="UP000268321"/>
    </source>
</evidence>
<reference evidence="9" key="1">
    <citation type="journal article" date="2018" name="Nat. Microbiol.">
        <title>Leveraging single-cell genomics to expand the fungal tree of life.</title>
        <authorList>
            <person name="Ahrendt S.R."/>
            <person name="Quandt C.A."/>
            <person name="Ciobanu D."/>
            <person name="Clum A."/>
            <person name="Salamov A."/>
            <person name="Andreopoulos B."/>
            <person name="Cheng J.F."/>
            <person name="Woyke T."/>
            <person name="Pelin A."/>
            <person name="Henrissat B."/>
            <person name="Reynolds N.K."/>
            <person name="Benny G.L."/>
            <person name="Smith M.E."/>
            <person name="James T.Y."/>
            <person name="Grigoriev I.V."/>
        </authorList>
    </citation>
    <scope>NUCLEOTIDE SEQUENCE [LARGE SCALE GENOMIC DNA]</scope>
    <source>
        <strain evidence="9">Baker2002</strain>
    </source>
</reference>
<dbReference type="InterPro" id="IPR047575">
    <property type="entry name" value="Sm"/>
</dbReference>
<evidence type="ECO:0000256" key="3">
    <source>
        <dbReference type="SAM" id="MobiDB-lite"/>
    </source>
</evidence>
<dbReference type="PANTHER" id="PTHR13586:SF0">
    <property type="entry name" value="TRAILER HITCH, ISOFORM H"/>
    <property type="match status" value="1"/>
</dbReference>
<evidence type="ECO:0008006" key="10">
    <source>
        <dbReference type="Google" id="ProtNLM"/>
    </source>
</evidence>
<evidence type="ECO:0000313" key="8">
    <source>
        <dbReference type="EMBL" id="RKP30866.1"/>
    </source>
</evidence>
<proteinExistence type="predicted"/>
<feature type="region of interest" description="Disordered" evidence="3">
    <location>
        <begin position="104"/>
        <end position="166"/>
    </location>
</feature>
<dbReference type="Proteomes" id="UP000268321">
    <property type="component" value="Unassembled WGS sequence"/>
</dbReference>
<evidence type="ECO:0000256" key="1">
    <source>
        <dbReference type="PROSITE-ProRule" id="PRU00846"/>
    </source>
</evidence>
<evidence type="ECO:0000256" key="2">
    <source>
        <dbReference type="PROSITE-ProRule" id="PRU00869"/>
    </source>
</evidence>
<dbReference type="GO" id="GO:0003729">
    <property type="term" value="F:mRNA binding"/>
    <property type="evidence" value="ECO:0007669"/>
    <property type="project" value="TreeGrafter"/>
</dbReference>
<dbReference type="CDD" id="cd01736">
    <property type="entry name" value="LSm14_N"/>
    <property type="match status" value="1"/>
</dbReference>
<evidence type="ECO:0000259" key="6">
    <source>
        <dbReference type="PROSITE" id="PS51536"/>
    </source>
</evidence>
<feature type="domain" description="FFD box profile" evidence="5">
    <location>
        <begin position="188"/>
        <end position="204"/>
    </location>
</feature>
<name>A0A4P9ZD58_9ASCO</name>